<evidence type="ECO:0000256" key="1">
    <source>
        <dbReference type="SAM" id="MobiDB-lite"/>
    </source>
</evidence>
<keyword evidence="2" id="KW-0812">Transmembrane</keyword>
<dbReference type="Proteomes" id="UP000324222">
    <property type="component" value="Unassembled WGS sequence"/>
</dbReference>
<comment type="caution">
    <text evidence="3">The sequence shown here is derived from an EMBL/GenBank/DDBJ whole genome shotgun (WGS) entry which is preliminary data.</text>
</comment>
<protein>
    <submittedName>
        <fullName evidence="3">Uncharacterized protein</fullName>
    </submittedName>
</protein>
<keyword evidence="2" id="KW-0472">Membrane</keyword>
<keyword evidence="2" id="KW-1133">Transmembrane helix</keyword>
<proteinExistence type="predicted"/>
<sequence>MHIPPAAPRRQKTGGDGEETRLPPPPYGPQGVLSAKGRVSLFYAVLMCVFCISSVSVAIERVIRKGAVGHRKEGRKEGKDDV</sequence>
<keyword evidence="4" id="KW-1185">Reference proteome</keyword>
<reference evidence="3 4" key="1">
    <citation type="submission" date="2019-05" db="EMBL/GenBank/DDBJ databases">
        <title>Another draft genome of Portunus trituberculatus and its Hox gene families provides insights of decapod evolution.</title>
        <authorList>
            <person name="Jeong J.-H."/>
            <person name="Song I."/>
            <person name="Kim S."/>
            <person name="Choi T."/>
            <person name="Kim D."/>
            <person name="Ryu S."/>
            <person name="Kim W."/>
        </authorList>
    </citation>
    <scope>NUCLEOTIDE SEQUENCE [LARGE SCALE GENOMIC DNA]</scope>
    <source>
        <tissue evidence="3">Muscle</tissue>
    </source>
</reference>
<feature type="transmembrane region" description="Helical" evidence="2">
    <location>
        <begin position="41"/>
        <end position="63"/>
    </location>
</feature>
<gene>
    <name evidence="3" type="ORF">E2C01_058351</name>
</gene>
<dbReference type="EMBL" id="VSRR010021821">
    <property type="protein sequence ID" value="MPC64240.1"/>
    <property type="molecule type" value="Genomic_DNA"/>
</dbReference>
<evidence type="ECO:0000313" key="4">
    <source>
        <dbReference type="Proteomes" id="UP000324222"/>
    </source>
</evidence>
<name>A0A5B7GW76_PORTR</name>
<feature type="region of interest" description="Disordered" evidence="1">
    <location>
        <begin position="1"/>
        <end position="31"/>
    </location>
</feature>
<evidence type="ECO:0000256" key="2">
    <source>
        <dbReference type="SAM" id="Phobius"/>
    </source>
</evidence>
<accession>A0A5B7GW76</accession>
<organism evidence="3 4">
    <name type="scientific">Portunus trituberculatus</name>
    <name type="common">Swimming crab</name>
    <name type="synonym">Neptunus trituberculatus</name>
    <dbReference type="NCBI Taxonomy" id="210409"/>
    <lineage>
        <taxon>Eukaryota</taxon>
        <taxon>Metazoa</taxon>
        <taxon>Ecdysozoa</taxon>
        <taxon>Arthropoda</taxon>
        <taxon>Crustacea</taxon>
        <taxon>Multicrustacea</taxon>
        <taxon>Malacostraca</taxon>
        <taxon>Eumalacostraca</taxon>
        <taxon>Eucarida</taxon>
        <taxon>Decapoda</taxon>
        <taxon>Pleocyemata</taxon>
        <taxon>Brachyura</taxon>
        <taxon>Eubrachyura</taxon>
        <taxon>Portunoidea</taxon>
        <taxon>Portunidae</taxon>
        <taxon>Portuninae</taxon>
        <taxon>Portunus</taxon>
    </lineage>
</organism>
<dbReference type="AlphaFoldDB" id="A0A5B7GW76"/>
<evidence type="ECO:0000313" key="3">
    <source>
        <dbReference type="EMBL" id="MPC64240.1"/>
    </source>
</evidence>